<dbReference type="Proteomes" id="UP001634394">
    <property type="component" value="Unassembled WGS sequence"/>
</dbReference>
<gene>
    <name evidence="1" type="ORF">ACJMK2_012678</name>
</gene>
<comment type="caution">
    <text evidence="1">The sequence shown here is derived from an EMBL/GenBank/DDBJ whole genome shotgun (WGS) entry which is preliminary data.</text>
</comment>
<accession>A0ABD3V901</accession>
<dbReference type="AlphaFoldDB" id="A0ABD3V901"/>
<evidence type="ECO:0000313" key="2">
    <source>
        <dbReference type="Proteomes" id="UP001634394"/>
    </source>
</evidence>
<proteinExistence type="predicted"/>
<name>A0ABD3V901_SINWO</name>
<evidence type="ECO:0000313" key="1">
    <source>
        <dbReference type="EMBL" id="KAL3858062.1"/>
    </source>
</evidence>
<sequence>MSRFESALDDYRRSHPQLTVRDKITGTGRRIITEKGPDGVTHICYIHENRNSEARFRLQQKYHRRCLWRSGQQQQFSLTGFVEQLFRDGVPAVLASDDHGSVIIRNQTEDIKPTQQHRLIKIESNRHGHHLLIDLVNKDDFNKLERKLEQLEITASPRRS</sequence>
<dbReference type="EMBL" id="JBJQND010000013">
    <property type="protein sequence ID" value="KAL3858062.1"/>
    <property type="molecule type" value="Genomic_DNA"/>
</dbReference>
<keyword evidence="2" id="KW-1185">Reference proteome</keyword>
<protein>
    <submittedName>
        <fullName evidence="1">Uncharacterized protein</fullName>
    </submittedName>
</protein>
<organism evidence="1 2">
    <name type="scientific">Sinanodonta woodiana</name>
    <name type="common">Chinese pond mussel</name>
    <name type="synonym">Anodonta woodiana</name>
    <dbReference type="NCBI Taxonomy" id="1069815"/>
    <lineage>
        <taxon>Eukaryota</taxon>
        <taxon>Metazoa</taxon>
        <taxon>Spiralia</taxon>
        <taxon>Lophotrochozoa</taxon>
        <taxon>Mollusca</taxon>
        <taxon>Bivalvia</taxon>
        <taxon>Autobranchia</taxon>
        <taxon>Heteroconchia</taxon>
        <taxon>Palaeoheterodonta</taxon>
        <taxon>Unionida</taxon>
        <taxon>Unionoidea</taxon>
        <taxon>Unionidae</taxon>
        <taxon>Unioninae</taxon>
        <taxon>Sinanodonta</taxon>
    </lineage>
</organism>
<reference evidence="1 2" key="1">
    <citation type="submission" date="2024-11" db="EMBL/GenBank/DDBJ databases">
        <title>Chromosome-level genome assembly of the freshwater bivalve Anodonta woodiana.</title>
        <authorList>
            <person name="Chen X."/>
        </authorList>
    </citation>
    <scope>NUCLEOTIDE SEQUENCE [LARGE SCALE GENOMIC DNA]</scope>
    <source>
        <strain evidence="1">MN2024</strain>
        <tissue evidence="1">Gills</tissue>
    </source>
</reference>